<keyword evidence="4 8" id="KW-0058">Aromatic hydrocarbons catabolism</keyword>
<dbReference type="EMBL" id="KU144976">
    <property type="protein sequence ID" value="AMK59279.1"/>
    <property type="molecule type" value="Genomic_DNA"/>
</dbReference>
<dbReference type="CDD" id="cd07252">
    <property type="entry name" value="BphC1-RGP6_N_like"/>
    <property type="match status" value="1"/>
</dbReference>
<evidence type="ECO:0000256" key="2">
    <source>
        <dbReference type="ARBA" id="ARBA00008784"/>
    </source>
</evidence>
<proteinExistence type="inferred from homology"/>
<dbReference type="Gene3D" id="3.10.180.10">
    <property type="entry name" value="2,3-Dihydroxybiphenyl 1,2-Dioxygenase, domain 1"/>
    <property type="match status" value="2"/>
</dbReference>
<protein>
    <submittedName>
        <fullName evidence="10">3-methylcatechol 2,3-dioxygenase</fullName>
    </submittedName>
</protein>
<reference evidence="10" key="1">
    <citation type="journal article" date="2016" name="Appl. Environ. Microbiol.">
        <title>Functional Metagenomics of a Biostimulated Petroleum-Contaminated Soil Reveals an Extraordinary Diversity of Extradiol Dioxygenases.</title>
        <authorList>
            <person name="Terron-Gonzalez L."/>
            <person name="Martin-Cabello G."/>
            <person name="Ferrer M."/>
            <person name="Santero E."/>
        </authorList>
    </citation>
    <scope>NUCLEOTIDE SEQUENCE</scope>
</reference>
<organism evidence="10">
    <name type="scientific">uncultured bacterium UPO48</name>
    <dbReference type="NCBI Taxonomy" id="1776973"/>
    <lineage>
        <taxon>Bacteria</taxon>
        <taxon>environmental samples</taxon>
    </lineage>
</organism>
<dbReference type="Pfam" id="PF00903">
    <property type="entry name" value="Glyoxalase"/>
    <property type="match status" value="1"/>
</dbReference>
<name>A0A126SYA3_9BACT</name>
<feature type="domain" description="VOC" evidence="9">
    <location>
        <begin position="5"/>
        <end position="119"/>
    </location>
</feature>
<evidence type="ECO:0000313" key="10">
    <source>
        <dbReference type="EMBL" id="AMK59279.1"/>
    </source>
</evidence>
<dbReference type="CDD" id="cd07237">
    <property type="entry name" value="BphC1-RGP6_C_like"/>
    <property type="match status" value="1"/>
</dbReference>
<feature type="domain" description="VOC" evidence="9">
    <location>
        <begin position="141"/>
        <end position="258"/>
    </location>
</feature>
<evidence type="ECO:0000256" key="7">
    <source>
        <dbReference type="ARBA" id="ARBA00023004"/>
    </source>
</evidence>
<evidence type="ECO:0000256" key="5">
    <source>
        <dbReference type="ARBA" id="ARBA00022964"/>
    </source>
</evidence>
<comment type="similarity">
    <text evidence="2 8">Belongs to the extradiol ring-cleavage dioxygenase family.</text>
</comment>
<dbReference type="PROSITE" id="PS51819">
    <property type="entry name" value="VOC"/>
    <property type="match status" value="2"/>
</dbReference>
<comment type="cofactor">
    <cofactor evidence="1 8">
        <name>Fe(2+)</name>
        <dbReference type="ChEBI" id="CHEBI:29033"/>
    </cofactor>
</comment>
<sequence>MSLHTLSYVGFNATDLDDWRQYATAVLGMEAVDQTADALRLRMDDKHHRFAIHKAPAPGFAYSGWDVGTRAELDRLTAELAALGHVAADGTEAERAFRKVVELRVFTDPGGNRVELFYGQLSGCQFNPAREFRGFKTGELGLGHIVFMTRNLEAMMAFYGVLGLRISDYIFIKPVQAKAYFMHLNARHHSFALLGGPQDAFHHIMIEANTLDDVGMANELALRQGRKVTMSLGKHTNDHVVSFYTQTPSGFELEYGCGGRTIDDEDDWQVVEYDDISFWGHLGPLRAPV</sequence>
<dbReference type="InterPro" id="IPR029068">
    <property type="entry name" value="Glyas_Bleomycin-R_OHBP_Dase"/>
</dbReference>
<dbReference type="Pfam" id="PF22632">
    <property type="entry name" value="BphC_D1"/>
    <property type="match status" value="1"/>
</dbReference>
<dbReference type="GO" id="GO:0051213">
    <property type="term" value="F:dioxygenase activity"/>
    <property type="evidence" value="ECO:0007669"/>
    <property type="project" value="UniProtKB-KW"/>
</dbReference>
<evidence type="ECO:0000256" key="4">
    <source>
        <dbReference type="ARBA" id="ARBA00022797"/>
    </source>
</evidence>
<evidence type="ECO:0000256" key="1">
    <source>
        <dbReference type="ARBA" id="ARBA00001954"/>
    </source>
</evidence>
<keyword evidence="3" id="KW-0479">Metal-binding</keyword>
<keyword evidence="5 8" id="KW-0223">Dioxygenase</keyword>
<evidence type="ECO:0000259" key="9">
    <source>
        <dbReference type="PROSITE" id="PS51819"/>
    </source>
</evidence>
<accession>A0A126SYA3</accession>
<dbReference type="SUPFAM" id="SSF54593">
    <property type="entry name" value="Glyoxalase/Bleomycin resistance protein/Dihydroxybiphenyl dioxygenase"/>
    <property type="match status" value="2"/>
</dbReference>
<evidence type="ECO:0000256" key="3">
    <source>
        <dbReference type="ARBA" id="ARBA00022723"/>
    </source>
</evidence>
<dbReference type="InterPro" id="IPR000486">
    <property type="entry name" value="Xdiol_ring_cleave_dOase_1/2"/>
</dbReference>
<dbReference type="PROSITE" id="PS00082">
    <property type="entry name" value="EXTRADIOL_DIOXYGENAS"/>
    <property type="match status" value="1"/>
</dbReference>
<keyword evidence="7 8" id="KW-0408">Iron</keyword>
<evidence type="ECO:0000256" key="8">
    <source>
        <dbReference type="RuleBase" id="RU000683"/>
    </source>
</evidence>
<gene>
    <name evidence="10" type="primary">edoO4</name>
</gene>
<dbReference type="InterPro" id="IPR004360">
    <property type="entry name" value="Glyas_Fos-R_dOase_dom"/>
</dbReference>
<dbReference type="AlphaFoldDB" id="A0A126SYA3"/>
<keyword evidence="6 8" id="KW-0560">Oxidoreductase</keyword>
<dbReference type="GO" id="GO:0008198">
    <property type="term" value="F:ferrous iron binding"/>
    <property type="evidence" value="ECO:0007669"/>
    <property type="project" value="InterPro"/>
</dbReference>
<dbReference type="InterPro" id="IPR037523">
    <property type="entry name" value="VOC_core"/>
</dbReference>
<evidence type="ECO:0000256" key="6">
    <source>
        <dbReference type="ARBA" id="ARBA00023002"/>
    </source>
</evidence>